<feature type="compositionally biased region" description="Polar residues" evidence="1">
    <location>
        <begin position="372"/>
        <end position="384"/>
    </location>
</feature>
<feature type="region of interest" description="Disordered" evidence="1">
    <location>
        <begin position="420"/>
        <end position="462"/>
    </location>
</feature>
<feature type="compositionally biased region" description="Low complexity" evidence="1">
    <location>
        <begin position="30"/>
        <end position="46"/>
    </location>
</feature>
<feature type="compositionally biased region" description="Polar residues" evidence="1">
    <location>
        <begin position="194"/>
        <end position="205"/>
    </location>
</feature>
<sequence length="691" mass="74104">MADQRPAFRFRLPWSAATPPRPTLLPRPPAQQTAATTPNPAQRPTATPTPTPNPTTPQTAQAPPTQPTITATPTPSTPQTAETQVPTQPSDTTASAPTPQTDEREATTQTTIPTNTSPTTVPQRAEIQIPNGAPPATTTPIPTAERPPFRPPGVAPAQAPLAQSQTSRTESQPSSPSRVTTQPRVPSQPVSPPHASTESRAASQPSTPPRAAPQPRAVSLPSSSSRRSPQLPSTPRITTSRRAGQTSSSPSPPSITAQPQPTTEAVNQPISASKGEQSLTGDKPQPSSNSTEVVSPLADKQEPKSAVSETPSLELQSKPVTIPGIIYDSKDRVPAETRIQPNKITQKPSEASGIRAAKMLSTTEGPEIPAVTQISNSSSINGNPESFPKEIKPEETKEVKEVMQETKDEARDGARQTLLTKEQLSTAFQSEQTQETIGRKEITATSPSNGAQTKITIAPPRNKTMVADTRQKLATSNGEHISLHEEIKDDISKLVNEMAAGNSKPSTDDRPVSVITLAGENRGASMHVGSGSSRKEGAVHIHRGYKIKPDDSAEATTDGEESFKEKSNNPKTEEDQASEAYVNCNVQGINNSIIFNSSITERNPGVHLIGSHFPIEPKKPSEKSELHETRKAEFNLTPSHKLTHEPTVRRRCLRGMFLESSDSDLDTTKPRRHGCRVGCNDKSKENNIDVL</sequence>
<dbReference type="AlphaFoldDB" id="A0ABD2YDC2"/>
<organism evidence="2 3">
    <name type="scientific">Cinchona calisaya</name>
    <dbReference type="NCBI Taxonomy" id="153742"/>
    <lineage>
        <taxon>Eukaryota</taxon>
        <taxon>Viridiplantae</taxon>
        <taxon>Streptophyta</taxon>
        <taxon>Embryophyta</taxon>
        <taxon>Tracheophyta</taxon>
        <taxon>Spermatophyta</taxon>
        <taxon>Magnoliopsida</taxon>
        <taxon>eudicotyledons</taxon>
        <taxon>Gunneridae</taxon>
        <taxon>Pentapetalae</taxon>
        <taxon>asterids</taxon>
        <taxon>lamiids</taxon>
        <taxon>Gentianales</taxon>
        <taxon>Rubiaceae</taxon>
        <taxon>Cinchonoideae</taxon>
        <taxon>Cinchoneae</taxon>
        <taxon>Cinchona</taxon>
    </lineage>
</organism>
<feature type="compositionally biased region" description="Polar residues" evidence="1">
    <location>
        <begin position="339"/>
        <end position="349"/>
    </location>
</feature>
<feature type="compositionally biased region" description="Polar residues" evidence="1">
    <location>
        <begin position="420"/>
        <end position="436"/>
    </location>
</feature>
<feature type="compositionally biased region" description="Pro residues" evidence="1">
    <location>
        <begin position="19"/>
        <end position="29"/>
    </location>
</feature>
<dbReference type="Proteomes" id="UP001630127">
    <property type="component" value="Unassembled WGS sequence"/>
</dbReference>
<feature type="region of interest" description="Disordered" evidence="1">
    <location>
        <begin position="546"/>
        <end position="576"/>
    </location>
</feature>
<dbReference type="PANTHER" id="PTHR33472:SF24">
    <property type="entry name" value="VEGETATIVE CELL WALL PROTEIN GP1-LIKE"/>
    <property type="match status" value="1"/>
</dbReference>
<keyword evidence="3" id="KW-1185">Reference proteome</keyword>
<dbReference type="PRINTS" id="PR01217">
    <property type="entry name" value="PRICHEXTENSN"/>
</dbReference>
<feature type="compositionally biased region" description="Polar residues" evidence="1">
    <location>
        <begin position="443"/>
        <end position="455"/>
    </location>
</feature>
<evidence type="ECO:0000313" key="3">
    <source>
        <dbReference type="Proteomes" id="UP001630127"/>
    </source>
</evidence>
<feature type="region of interest" description="Disordered" evidence="1">
    <location>
        <begin position="1"/>
        <end position="396"/>
    </location>
</feature>
<feature type="compositionally biased region" description="Polar residues" evidence="1">
    <location>
        <begin position="264"/>
        <end position="293"/>
    </location>
</feature>
<feature type="compositionally biased region" description="Low complexity" evidence="1">
    <location>
        <begin position="130"/>
        <end position="146"/>
    </location>
</feature>
<evidence type="ECO:0000256" key="1">
    <source>
        <dbReference type="SAM" id="MobiDB-lite"/>
    </source>
</evidence>
<comment type="caution">
    <text evidence="2">The sequence shown here is derived from an EMBL/GenBank/DDBJ whole genome shotgun (WGS) entry which is preliminary data.</text>
</comment>
<reference evidence="2 3" key="1">
    <citation type="submission" date="2024-11" db="EMBL/GenBank/DDBJ databases">
        <title>A near-complete genome assembly of Cinchona calisaya.</title>
        <authorList>
            <person name="Lian D.C."/>
            <person name="Zhao X.W."/>
            <person name="Wei L."/>
        </authorList>
    </citation>
    <scope>NUCLEOTIDE SEQUENCE [LARGE SCALE GENOMIC DNA]</scope>
    <source>
        <tissue evidence="2">Nenye</tissue>
    </source>
</reference>
<feature type="compositionally biased region" description="Low complexity" evidence="1">
    <location>
        <begin position="107"/>
        <end position="122"/>
    </location>
</feature>
<feature type="compositionally biased region" description="Low complexity" evidence="1">
    <location>
        <begin position="215"/>
        <end position="236"/>
    </location>
</feature>
<feature type="compositionally biased region" description="Basic and acidic residues" evidence="1">
    <location>
        <begin position="387"/>
        <end position="396"/>
    </location>
</feature>
<gene>
    <name evidence="2" type="ORF">ACH5RR_035151</name>
</gene>
<feature type="compositionally biased region" description="Polar residues" evidence="1">
    <location>
        <begin position="307"/>
        <end position="319"/>
    </location>
</feature>
<evidence type="ECO:0000313" key="2">
    <source>
        <dbReference type="EMBL" id="KAL3505310.1"/>
    </source>
</evidence>
<feature type="compositionally biased region" description="Basic and acidic residues" evidence="1">
    <location>
        <begin position="561"/>
        <end position="574"/>
    </location>
</feature>
<dbReference type="PANTHER" id="PTHR33472">
    <property type="entry name" value="OS01G0106600 PROTEIN"/>
    <property type="match status" value="1"/>
</dbReference>
<evidence type="ECO:0008006" key="4">
    <source>
        <dbReference type="Google" id="ProtNLM"/>
    </source>
</evidence>
<proteinExistence type="predicted"/>
<name>A0ABD2YDC2_9GENT</name>
<accession>A0ABD2YDC2</accession>
<feature type="compositionally biased region" description="Polar residues" evidence="1">
    <location>
        <begin position="82"/>
        <end position="100"/>
    </location>
</feature>
<feature type="compositionally biased region" description="Low complexity" evidence="1">
    <location>
        <begin position="245"/>
        <end position="263"/>
    </location>
</feature>
<protein>
    <recommendedName>
        <fullName evidence="4">Proteoglycan 4-like</fullName>
    </recommendedName>
</protein>
<feature type="compositionally biased region" description="Low complexity" evidence="1">
    <location>
        <begin position="56"/>
        <end position="81"/>
    </location>
</feature>
<feature type="compositionally biased region" description="Polar residues" evidence="1">
    <location>
        <begin position="161"/>
        <end position="181"/>
    </location>
</feature>
<dbReference type="EMBL" id="JBJUIK010000014">
    <property type="protein sequence ID" value="KAL3505310.1"/>
    <property type="molecule type" value="Genomic_DNA"/>
</dbReference>